<proteinExistence type="predicted"/>
<gene>
    <name evidence="1" type="ORF">ACFSJD_04270</name>
</gene>
<accession>A0ABW4ERW8</accession>
<dbReference type="RefSeq" id="WP_344725574.1">
    <property type="nucleotide sequence ID" value="NZ_BAAAUS010000034.1"/>
</dbReference>
<comment type="caution">
    <text evidence="1">The sequence shown here is derived from an EMBL/GenBank/DDBJ whole genome shotgun (WGS) entry which is preliminary data.</text>
</comment>
<keyword evidence="2" id="KW-1185">Reference proteome</keyword>
<protein>
    <submittedName>
        <fullName evidence="1">Formate dehydrogenase subunit delta</fullName>
    </submittedName>
</protein>
<reference evidence="2" key="1">
    <citation type="journal article" date="2019" name="Int. J. Syst. Evol. Microbiol.">
        <title>The Global Catalogue of Microorganisms (GCM) 10K type strain sequencing project: providing services to taxonomists for standard genome sequencing and annotation.</title>
        <authorList>
            <consortium name="The Broad Institute Genomics Platform"/>
            <consortium name="The Broad Institute Genome Sequencing Center for Infectious Disease"/>
            <person name="Wu L."/>
            <person name="Ma J."/>
        </authorList>
    </citation>
    <scope>NUCLEOTIDE SEQUENCE [LARGE SCALE GENOMIC DNA]</scope>
    <source>
        <strain evidence="2">CCM 7043</strain>
    </source>
</reference>
<dbReference type="Proteomes" id="UP001597114">
    <property type="component" value="Unassembled WGS sequence"/>
</dbReference>
<dbReference type="InterPro" id="IPR021074">
    <property type="entry name" value="Formate_DH_dsu"/>
</dbReference>
<organism evidence="1 2">
    <name type="scientific">Pseudonocardia yunnanensis</name>
    <dbReference type="NCBI Taxonomy" id="58107"/>
    <lineage>
        <taxon>Bacteria</taxon>
        <taxon>Bacillati</taxon>
        <taxon>Actinomycetota</taxon>
        <taxon>Actinomycetes</taxon>
        <taxon>Pseudonocardiales</taxon>
        <taxon>Pseudonocardiaceae</taxon>
        <taxon>Pseudonocardia</taxon>
    </lineage>
</organism>
<dbReference type="EMBL" id="JBHUCO010000005">
    <property type="protein sequence ID" value="MFD1516689.1"/>
    <property type="molecule type" value="Genomic_DNA"/>
</dbReference>
<evidence type="ECO:0000313" key="1">
    <source>
        <dbReference type="EMBL" id="MFD1516689.1"/>
    </source>
</evidence>
<evidence type="ECO:0000313" key="2">
    <source>
        <dbReference type="Proteomes" id="UP001597114"/>
    </source>
</evidence>
<name>A0ABW4ERW8_9PSEU</name>
<sequence>MSISTVPPHVRLVNEVAEQFGHKPIEVAAAEVAVHLRDFWEPRMKKALLEHVAEGGEGLDPVALRAAEVLGQASS</sequence>
<dbReference type="Pfam" id="PF11390">
    <property type="entry name" value="FdsD"/>
    <property type="match status" value="1"/>
</dbReference>